<dbReference type="Proteomes" id="UP001165060">
    <property type="component" value="Unassembled WGS sequence"/>
</dbReference>
<comment type="caution">
    <text evidence="6">The sequence shown here is derived from an EMBL/GenBank/DDBJ whole genome shotgun (WGS) entry which is preliminary data.</text>
</comment>
<proteinExistence type="predicted"/>
<evidence type="ECO:0000313" key="7">
    <source>
        <dbReference type="Proteomes" id="UP001165060"/>
    </source>
</evidence>
<dbReference type="PROSITE" id="PS01360">
    <property type="entry name" value="ZF_MYND_1"/>
    <property type="match status" value="1"/>
</dbReference>
<sequence>MSDSMTEEEQHMLICGSVFEKKEWSAFNDALPDLNDISCFGVTESGSPDSSNPKITASFNLFYTHGTTILHKALWNCADRSTIQAILLKNKEDPLKRNLCTVCTPEEKFYPLHLAAGACDDIDTFKDLIEANPLQVFAEDDDGLTPQQILSRGGRIEGQPPRVNTDAIMRLLISARTLAKCNNCNKRFGPAVSLRKCGACKAVAYCKTDCQRADWKAHKTHCKKITSK</sequence>
<accession>A0ABQ6MPT0</accession>
<organism evidence="6 7">
    <name type="scientific">Tetraparma gracilis</name>
    <dbReference type="NCBI Taxonomy" id="2962635"/>
    <lineage>
        <taxon>Eukaryota</taxon>
        <taxon>Sar</taxon>
        <taxon>Stramenopiles</taxon>
        <taxon>Ochrophyta</taxon>
        <taxon>Bolidophyceae</taxon>
        <taxon>Parmales</taxon>
        <taxon>Triparmaceae</taxon>
        <taxon>Tetraparma</taxon>
    </lineage>
</organism>
<keyword evidence="7" id="KW-1185">Reference proteome</keyword>
<protein>
    <recommendedName>
        <fullName evidence="5">MYND-type domain-containing protein</fullName>
    </recommendedName>
</protein>
<keyword evidence="3" id="KW-0862">Zinc</keyword>
<keyword evidence="1" id="KW-0479">Metal-binding</keyword>
<dbReference type="Pfam" id="PF01753">
    <property type="entry name" value="zf-MYND"/>
    <property type="match status" value="1"/>
</dbReference>
<dbReference type="InterPro" id="IPR002893">
    <property type="entry name" value="Znf_MYND"/>
</dbReference>
<dbReference type="InterPro" id="IPR036770">
    <property type="entry name" value="Ankyrin_rpt-contain_sf"/>
</dbReference>
<feature type="domain" description="MYND-type" evidence="5">
    <location>
        <begin position="181"/>
        <end position="222"/>
    </location>
</feature>
<dbReference type="Gene3D" id="6.10.140.2220">
    <property type="match status" value="1"/>
</dbReference>
<dbReference type="SUPFAM" id="SSF48403">
    <property type="entry name" value="Ankyrin repeat"/>
    <property type="match status" value="1"/>
</dbReference>
<evidence type="ECO:0000256" key="3">
    <source>
        <dbReference type="ARBA" id="ARBA00022833"/>
    </source>
</evidence>
<dbReference type="PROSITE" id="PS50865">
    <property type="entry name" value="ZF_MYND_2"/>
    <property type="match status" value="1"/>
</dbReference>
<evidence type="ECO:0000256" key="2">
    <source>
        <dbReference type="ARBA" id="ARBA00022771"/>
    </source>
</evidence>
<dbReference type="Gene3D" id="1.25.40.20">
    <property type="entry name" value="Ankyrin repeat-containing domain"/>
    <property type="match status" value="1"/>
</dbReference>
<reference evidence="6 7" key="1">
    <citation type="journal article" date="2023" name="Commun. Biol.">
        <title>Genome analysis of Parmales, the sister group of diatoms, reveals the evolutionary specialization of diatoms from phago-mixotrophs to photoautotrophs.</title>
        <authorList>
            <person name="Ban H."/>
            <person name="Sato S."/>
            <person name="Yoshikawa S."/>
            <person name="Yamada K."/>
            <person name="Nakamura Y."/>
            <person name="Ichinomiya M."/>
            <person name="Sato N."/>
            <person name="Blanc-Mathieu R."/>
            <person name="Endo H."/>
            <person name="Kuwata A."/>
            <person name="Ogata H."/>
        </authorList>
    </citation>
    <scope>NUCLEOTIDE SEQUENCE [LARGE SCALE GENOMIC DNA]</scope>
</reference>
<evidence type="ECO:0000256" key="4">
    <source>
        <dbReference type="PROSITE-ProRule" id="PRU00134"/>
    </source>
</evidence>
<dbReference type="SUPFAM" id="SSF144232">
    <property type="entry name" value="HIT/MYND zinc finger-like"/>
    <property type="match status" value="1"/>
</dbReference>
<evidence type="ECO:0000313" key="6">
    <source>
        <dbReference type="EMBL" id="GMI29772.1"/>
    </source>
</evidence>
<evidence type="ECO:0000259" key="5">
    <source>
        <dbReference type="PROSITE" id="PS50865"/>
    </source>
</evidence>
<evidence type="ECO:0000256" key="1">
    <source>
        <dbReference type="ARBA" id="ARBA00022723"/>
    </source>
</evidence>
<gene>
    <name evidence="6" type="ORF">TeGR_g12553</name>
</gene>
<keyword evidence="2 4" id="KW-0863">Zinc-finger</keyword>
<name>A0ABQ6MPT0_9STRA</name>
<dbReference type="EMBL" id="BRYB01000423">
    <property type="protein sequence ID" value="GMI29772.1"/>
    <property type="molecule type" value="Genomic_DNA"/>
</dbReference>